<feature type="non-terminal residue" evidence="1">
    <location>
        <position position="1"/>
    </location>
</feature>
<sequence>MSAEQMDELLSLLGPELTRQSTNFRAAIEPKQRLAVALSRDMSCSEMSVLCGLLFVERWAAATGVDPWGLRDLEGFLSAEVVGTRGGGAVG</sequence>
<name>A0AAD9F9G9_DISEL</name>
<dbReference type="EMBL" id="JASDAP010000011">
    <property type="protein sequence ID" value="KAK1893629.1"/>
    <property type="molecule type" value="Genomic_DNA"/>
</dbReference>
<organism evidence="1 2">
    <name type="scientific">Dissostichus eleginoides</name>
    <name type="common">Patagonian toothfish</name>
    <name type="synonym">Dissostichus amissus</name>
    <dbReference type="NCBI Taxonomy" id="100907"/>
    <lineage>
        <taxon>Eukaryota</taxon>
        <taxon>Metazoa</taxon>
        <taxon>Chordata</taxon>
        <taxon>Craniata</taxon>
        <taxon>Vertebrata</taxon>
        <taxon>Euteleostomi</taxon>
        <taxon>Actinopterygii</taxon>
        <taxon>Neopterygii</taxon>
        <taxon>Teleostei</taxon>
        <taxon>Neoteleostei</taxon>
        <taxon>Acanthomorphata</taxon>
        <taxon>Eupercaria</taxon>
        <taxon>Perciformes</taxon>
        <taxon>Notothenioidei</taxon>
        <taxon>Nototheniidae</taxon>
        <taxon>Dissostichus</taxon>
    </lineage>
</organism>
<reference evidence="1" key="1">
    <citation type="submission" date="2023-04" db="EMBL/GenBank/DDBJ databases">
        <title>Chromosome-level genome of Chaenocephalus aceratus.</title>
        <authorList>
            <person name="Park H."/>
        </authorList>
    </citation>
    <scope>NUCLEOTIDE SEQUENCE</scope>
    <source>
        <strain evidence="1">DE</strain>
        <tissue evidence="1">Muscle</tissue>
    </source>
</reference>
<comment type="caution">
    <text evidence="1">The sequence shown here is derived from an EMBL/GenBank/DDBJ whole genome shotgun (WGS) entry which is preliminary data.</text>
</comment>
<keyword evidence="2" id="KW-1185">Reference proteome</keyword>
<proteinExistence type="predicted"/>
<dbReference type="AlphaFoldDB" id="A0AAD9F9G9"/>
<accession>A0AAD9F9G9</accession>
<evidence type="ECO:0000313" key="1">
    <source>
        <dbReference type="EMBL" id="KAK1893629.1"/>
    </source>
</evidence>
<protein>
    <submittedName>
        <fullName evidence="1">NADH-quinone oxidoreductase subunit I 1</fullName>
    </submittedName>
</protein>
<gene>
    <name evidence="1" type="ORF">KUDE01_019092</name>
</gene>
<dbReference type="Proteomes" id="UP001228049">
    <property type="component" value="Unassembled WGS sequence"/>
</dbReference>
<evidence type="ECO:0000313" key="2">
    <source>
        <dbReference type="Proteomes" id="UP001228049"/>
    </source>
</evidence>